<proteinExistence type="inferred from homology"/>
<dbReference type="STRING" id="981085.W9RN51"/>
<dbReference type="GO" id="GO:0006508">
    <property type="term" value="P:proteolysis"/>
    <property type="evidence" value="ECO:0007669"/>
    <property type="project" value="UniProtKB-KW"/>
</dbReference>
<evidence type="ECO:0000256" key="2">
    <source>
        <dbReference type="ARBA" id="ARBA00022670"/>
    </source>
</evidence>
<dbReference type="Pfam" id="PF00675">
    <property type="entry name" value="Peptidase_M16"/>
    <property type="match status" value="1"/>
</dbReference>
<dbReference type="eggNOG" id="KOG0959">
    <property type="taxonomic scope" value="Eukaryota"/>
</dbReference>
<reference evidence="9" key="1">
    <citation type="submission" date="2013-01" db="EMBL/GenBank/DDBJ databases">
        <title>Draft Genome Sequence of a Mulberry Tree, Morus notabilis C.K. Schneid.</title>
        <authorList>
            <person name="He N."/>
            <person name="Zhao S."/>
        </authorList>
    </citation>
    <scope>NUCLEOTIDE SEQUENCE</scope>
</reference>
<feature type="domain" description="Peptidase M16 N-terminal" evidence="6">
    <location>
        <begin position="44"/>
        <end position="149"/>
    </location>
</feature>
<evidence type="ECO:0000256" key="1">
    <source>
        <dbReference type="ARBA" id="ARBA00007261"/>
    </source>
</evidence>
<dbReference type="Gene3D" id="3.30.830.10">
    <property type="entry name" value="Metalloenzyme, LuxS/M16 peptidase-like"/>
    <property type="match status" value="3"/>
</dbReference>
<keyword evidence="2 8" id="KW-0645">Protease</keyword>
<dbReference type="InterPro" id="IPR007863">
    <property type="entry name" value="Peptidase_M16_C"/>
</dbReference>
<evidence type="ECO:0000259" key="7">
    <source>
        <dbReference type="Pfam" id="PF05193"/>
    </source>
</evidence>
<evidence type="ECO:0000313" key="9">
    <source>
        <dbReference type="Proteomes" id="UP000030645"/>
    </source>
</evidence>
<feature type="domain" description="Peptidase M16 C-terminal" evidence="7">
    <location>
        <begin position="568"/>
        <end position="774"/>
    </location>
</feature>
<comment type="similarity">
    <text evidence="1">Belongs to the peptidase M16 family.</text>
</comment>
<keyword evidence="4" id="KW-0862">Zinc</keyword>
<keyword evidence="9" id="KW-1185">Reference proteome</keyword>
<dbReference type="SUPFAM" id="SSF63411">
    <property type="entry name" value="LuxS/MPP-like metallohydrolase"/>
    <property type="match status" value="3"/>
</dbReference>
<dbReference type="EMBL" id="KE344952">
    <property type="protein sequence ID" value="EXB88270.1"/>
    <property type="molecule type" value="Genomic_DNA"/>
</dbReference>
<protein>
    <submittedName>
        <fullName evidence="8">Putative zinc protease pqqL</fullName>
    </submittedName>
</protein>
<evidence type="ECO:0000256" key="5">
    <source>
        <dbReference type="ARBA" id="ARBA00023049"/>
    </source>
</evidence>
<name>W9RN51_9ROSA</name>
<evidence type="ECO:0000256" key="3">
    <source>
        <dbReference type="ARBA" id="ARBA00022801"/>
    </source>
</evidence>
<evidence type="ECO:0000259" key="6">
    <source>
        <dbReference type="Pfam" id="PF00675"/>
    </source>
</evidence>
<dbReference type="InterPro" id="IPR011249">
    <property type="entry name" value="Metalloenz_LuxS/M16"/>
</dbReference>
<gene>
    <name evidence="8" type="ORF">L484_020336</name>
</gene>
<dbReference type="AlphaFoldDB" id="W9RN51"/>
<organism evidence="8 9">
    <name type="scientific">Morus notabilis</name>
    <dbReference type="NCBI Taxonomy" id="981085"/>
    <lineage>
        <taxon>Eukaryota</taxon>
        <taxon>Viridiplantae</taxon>
        <taxon>Streptophyta</taxon>
        <taxon>Embryophyta</taxon>
        <taxon>Tracheophyta</taxon>
        <taxon>Spermatophyta</taxon>
        <taxon>Magnoliopsida</taxon>
        <taxon>eudicotyledons</taxon>
        <taxon>Gunneridae</taxon>
        <taxon>Pentapetalae</taxon>
        <taxon>rosids</taxon>
        <taxon>fabids</taxon>
        <taxon>Rosales</taxon>
        <taxon>Moraceae</taxon>
        <taxon>Moreae</taxon>
        <taxon>Morus</taxon>
    </lineage>
</organism>
<dbReference type="InterPro" id="IPR011765">
    <property type="entry name" value="Pept_M16_N"/>
</dbReference>
<keyword evidence="3" id="KW-0378">Hydrolase</keyword>
<dbReference type="PANTHER" id="PTHR43690:SF33">
    <property type="entry name" value="STROMAL PROCESSING PEPTIDASE, CHLOROPLASTIC"/>
    <property type="match status" value="1"/>
</dbReference>
<dbReference type="MEROPS" id="M16.004"/>
<evidence type="ECO:0000256" key="4">
    <source>
        <dbReference type="ARBA" id="ARBA00022833"/>
    </source>
</evidence>
<evidence type="ECO:0000313" key="8">
    <source>
        <dbReference type="EMBL" id="EXB88270.1"/>
    </source>
</evidence>
<keyword evidence="5" id="KW-0482">Metalloprotease</keyword>
<dbReference type="PANTHER" id="PTHR43690">
    <property type="entry name" value="NARDILYSIN"/>
    <property type="match status" value="1"/>
</dbReference>
<dbReference type="Proteomes" id="UP000030645">
    <property type="component" value="Unassembled WGS sequence"/>
</dbReference>
<dbReference type="GO" id="GO:0046872">
    <property type="term" value="F:metal ion binding"/>
    <property type="evidence" value="ECO:0007669"/>
    <property type="project" value="InterPro"/>
</dbReference>
<accession>W9RN51</accession>
<dbReference type="InterPro" id="IPR050626">
    <property type="entry name" value="Peptidase_M16"/>
</dbReference>
<dbReference type="Pfam" id="PF05193">
    <property type="entry name" value="Peptidase_M16_C"/>
    <property type="match status" value="1"/>
</dbReference>
<sequence>MQDNLEGFLSSELPSHPNLTRGQLENGLRYCILPHKRLPNRFEAHLEVHVGSMHEEEDEQGIAHMTEHVIESEKFSELFYVGATYGAYTYFYGTVYHIKSQVTFEHIGLLPHVLDALNEQAFKPKIRASYLEKERNVVLSELQMWNTIDFRIEGKLCQLLHSENKLNKRYNVLGLEEQIKNWSVAQIKKFYKRWYFLGNATLYIVGDINDVSKTIVAIQVPVNKFQTYGDLRNFVMKQIYLSALQFRINAKYKSSNSSATLIELSHFDKYCTGCARTLLGTTSEPKDWKTAIKVAFHEVQRLKELGISYDEFTLHKDVILNDSANFIAVLDDDSSSDIIKLIMRNDALGRATMEVREAHKVLAAVATTITLDEIETPTELISQSQLQELWLERQPSFVPLTNSNQDVKKLHDKRTNIIHRRLSNGISIIYKMSKNEGHESVIRVIIGAGRAHESSDLKGAIALGVQTLCEGGCVGNFSNEQCTEEFITVEVSFTSRDNGMQAAFQLLHMLLEQSIWLEDAFDRARQLLLSNFQSNLKSLEQSTARKLMLAMLEDERFIEPTQKSLKNLTLQSVKDASLNKFIGNNIEVSIVGDFSEEDIESCIINYLGTIKATENFKNGPHQYEPIMCSASPSHLQSRVFLKDTEERTYACVAGLAPNIWGFNIDGKHYLESKLIVGENWISNLHRHPFFFLITMEFLTELIDTRLVEAVNGSYLAYQAKLDVHLCHKLNLGWYVISISSTPSKVHKTVDACKKVVKDFRSVRFSSDDLEEVRECMLKRHEEEMMSNSYWLKLLCLLQASYVSRKDISCLGDLASLYKAVTMEDIYLAYDHLKISEDSIYSCIGIAR</sequence>
<dbReference type="GO" id="GO:0008237">
    <property type="term" value="F:metallopeptidase activity"/>
    <property type="evidence" value="ECO:0007669"/>
    <property type="project" value="UniProtKB-KW"/>
</dbReference>